<protein>
    <recommendedName>
        <fullName evidence="15">Alanine aminotransferase 1</fullName>
        <ecNumber evidence="12">2.6.1.2</ecNumber>
    </recommendedName>
    <alternativeName>
        <fullName evidence="17">Glutamate pyruvate transaminase 1</fullName>
    </alternativeName>
    <alternativeName>
        <fullName evidence="16">Glutamic--alanine transaminase 1</fullName>
    </alternativeName>
    <alternativeName>
        <fullName evidence="18">Glutamic--pyruvic transaminase 1</fullName>
    </alternativeName>
</protein>
<dbReference type="FunFam" id="3.90.1150.10:FF:000010">
    <property type="entry name" value="Alanine aminotransferase 2"/>
    <property type="match status" value="1"/>
</dbReference>
<comment type="subcellular location">
    <subcellularLocation>
        <location evidence="2">Cytoplasm</location>
    </subcellularLocation>
</comment>
<comment type="similarity">
    <text evidence="11">Belongs to the class-I pyridoxal-phosphate-dependent aminotransferase family. Alanine aminotransferase subfamily.</text>
</comment>
<dbReference type="FunFam" id="1.10.287.1970:FF:000001">
    <property type="entry name" value="Alanine aminotransferase 2"/>
    <property type="match status" value="1"/>
</dbReference>
<evidence type="ECO:0000256" key="12">
    <source>
        <dbReference type="ARBA" id="ARBA00026106"/>
    </source>
</evidence>
<dbReference type="GO" id="GO:0004021">
    <property type="term" value="F:L-alanine:2-oxoglutarate aminotransferase activity"/>
    <property type="evidence" value="ECO:0007669"/>
    <property type="project" value="UniProtKB-EC"/>
</dbReference>
<keyword evidence="6 20" id="KW-0032">Aminotransferase</keyword>
<dbReference type="SUPFAM" id="SSF53383">
    <property type="entry name" value="PLP-dependent transferases"/>
    <property type="match status" value="1"/>
</dbReference>
<dbReference type="PANTHER" id="PTHR11751">
    <property type="entry name" value="ALANINE AMINOTRANSFERASE"/>
    <property type="match status" value="1"/>
</dbReference>
<dbReference type="InterPro" id="IPR015424">
    <property type="entry name" value="PyrdxlP-dep_Trfase"/>
</dbReference>
<dbReference type="GO" id="GO:0005737">
    <property type="term" value="C:cytoplasm"/>
    <property type="evidence" value="ECO:0007669"/>
    <property type="project" value="UniProtKB-SubCell"/>
</dbReference>
<evidence type="ECO:0000313" key="20">
    <source>
        <dbReference type="EMBL" id="CAB3250828.1"/>
    </source>
</evidence>
<dbReference type="Gene3D" id="3.40.640.10">
    <property type="entry name" value="Type I PLP-dependent aspartate aminotransferase-like (Major domain)"/>
    <property type="match status" value="1"/>
</dbReference>
<evidence type="ECO:0000256" key="15">
    <source>
        <dbReference type="ARBA" id="ARBA00074120"/>
    </source>
</evidence>
<name>A0A6F9DER6_9ASCI</name>
<evidence type="ECO:0000256" key="4">
    <source>
        <dbReference type="ARBA" id="ARBA00022490"/>
    </source>
</evidence>
<dbReference type="InterPro" id="IPR015421">
    <property type="entry name" value="PyrdxlP-dep_Trfase_major"/>
</dbReference>
<dbReference type="PANTHER" id="PTHR11751:SF29">
    <property type="entry name" value="ALANINE TRANSAMINASE"/>
    <property type="match status" value="1"/>
</dbReference>
<evidence type="ECO:0000256" key="5">
    <source>
        <dbReference type="ARBA" id="ARBA00022553"/>
    </source>
</evidence>
<dbReference type="AlphaFoldDB" id="A0A6F9DER6"/>
<comment type="catalytic activity">
    <reaction evidence="13">
        <text>L-alanine + 2-oxoglutarate = pyruvate + L-glutamate</text>
        <dbReference type="Rhea" id="RHEA:19453"/>
        <dbReference type="ChEBI" id="CHEBI:15361"/>
        <dbReference type="ChEBI" id="CHEBI:16810"/>
        <dbReference type="ChEBI" id="CHEBI:29985"/>
        <dbReference type="ChEBI" id="CHEBI:57972"/>
        <dbReference type="EC" id="2.6.1.2"/>
    </reaction>
</comment>
<dbReference type="UniPathway" id="UPA00528">
    <property type="reaction ID" value="UER00586"/>
</dbReference>
<comment type="function">
    <text evidence="14">Catalyzes the reversible transamination between alanine and 2-oxoglutarate to form pyruvate and glutamate. Participates in cellular nitrogen metabolism and also in liver gluconeogenesis starting with precursors transported from skeletal muscles.</text>
</comment>
<gene>
    <name evidence="20" type="primary">Gpt2</name>
</gene>
<dbReference type="Gene3D" id="1.10.287.1970">
    <property type="match status" value="1"/>
</dbReference>
<comment type="subunit">
    <text evidence="3">Homodimer.</text>
</comment>
<keyword evidence="7 20" id="KW-0808">Transferase</keyword>
<dbReference type="InterPro" id="IPR004839">
    <property type="entry name" value="Aminotransferase_I/II_large"/>
</dbReference>
<comment type="pathway">
    <text evidence="10">Amino-acid degradation; L-alanine degradation via transaminase pathway; pyruvate from L-alanine: step 1/1.</text>
</comment>
<feature type="domain" description="Aminotransferase class I/classII large" evidence="19">
    <location>
        <begin position="111"/>
        <end position="497"/>
    </location>
</feature>
<dbReference type="EMBL" id="LR785581">
    <property type="protein sequence ID" value="CAB3250828.1"/>
    <property type="molecule type" value="mRNA"/>
</dbReference>
<evidence type="ECO:0000256" key="1">
    <source>
        <dbReference type="ARBA" id="ARBA00001933"/>
    </source>
</evidence>
<dbReference type="FunFam" id="3.40.640.10:FF:000236">
    <property type="entry name" value="Alanine aminotransferase 2"/>
    <property type="match status" value="1"/>
</dbReference>
<dbReference type="InterPro" id="IPR045088">
    <property type="entry name" value="ALAT1/2-like"/>
</dbReference>
<evidence type="ECO:0000256" key="7">
    <source>
        <dbReference type="ARBA" id="ARBA00022679"/>
    </source>
</evidence>
<dbReference type="CDD" id="cd00609">
    <property type="entry name" value="AAT_like"/>
    <property type="match status" value="1"/>
</dbReference>
<proteinExistence type="evidence at transcript level"/>
<evidence type="ECO:0000256" key="8">
    <source>
        <dbReference type="ARBA" id="ARBA00022898"/>
    </source>
</evidence>
<dbReference type="Gene3D" id="3.90.1150.10">
    <property type="entry name" value="Aspartate Aminotransferase, domain 1"/>
    <property type="match status" value="1"/>
</dbReference>
<evidence type="ECO:0000256" key="6">
    <source>
        <dbReference type="ARBA" id="ARBA00022576"/>
    </source>
</evidence>
<evidence type="ECO:0000256" key="3">
    <source>
        <dbReference type="ARBA" id="ARBA00011738"/>
    </source>
</evidence>
<dbReference type="GO" id="GO:0005615">
    <property type="term" value="C:extracellular space"/>
    <property type="evidence" value="ECO:0007669"/>
    <property type="project" value="UniProtKB-ARBA"/>
</dbReference>
<comment type="cofactor">
    <cofactor evidence="1">
        <name>pyridoxal 5'-phosphate</name>
        <dbReference type="ChEBI" id="CHEBI:597326"/>
    </cofactor>
</comment>
<organism evidence="20">
    <name type="scientific">Phallusia mammillata</name>
    <dbReference type="NCBI Taxonomy" id="59560"/>
    <lineage>
        <taxon>Eukaryota</taxon>
        <taxon>Metazoa</taxon>
        <taxon>Chordata</taxon>
        <taxon>Tunicata</taxon>
        <taxon>Ascidiacea</taxon>
        <taxon>Phlebobranchia</taxon>
        <taxon>Ascidiidae</taxon>
        <taxon>Phallusia</taxon>
    </lineage>
</organism>
<evidence type="ECO:0000256" key="2">
    <source>
        <dbReference type="ARBA" id="ARBA00004496"/>
    </source>
</evidence>
<dbReference type="InterPro" id="IPR015422">
    <property type="entry name" value="PyrdxlP-dep_Trfase_small"/>
</dbReference>
<evidence type="ECO:0000256" key="17">
    <source>
        <dbReference type="ARBA" id="ARBA00080231"/>
    </source>
</evidence>
<keyword evidence="8" id="KW-0663">Pyridoxal phosphate</keyword>
<evidence type="ECO:0000256" key="18">
    <source>
        <dbReference type="ARBA" id="ARBA00082842"/>
    </source>
</evidence>
<keyword evidence="9" id="KW-0007">Acetylation</keyword>
<sequence>MSMRNVVKLCPKRCLLSHFKASSPAIIMSSNNRPISNGVANYQKVLTVDNMNQNIKKVEYAVRGPIVVRAGAIRKELEQGAEKPFSEVISANIGDAHAMGQSPITFLRQVVALCIYPELFKSNEFPEDAKNRAKRILGACGGGSVGAYSASQGIEVIRNDVANYIEKRDGGIKADPNNVFLCTGASDGVVAMLKLLVAGVGKDRTGAMIPIPQYPLYSATLAELNATMVPYYLDEDNNWALDIDELQRAFDEGKKTCKPRVLCVINPGNPTGQVLSHDNVVEVIKFAKKNHLFLMSDEVYQDNVYAEGCAFHSFKRVLHELGPEYSENVELASFHSISKGYMGECGFRGGYMEAINLDSKVKEQLRKLVSTRLCPPVTGQAALDVVMNPPQPGEPSFEQFDKEKRQVLGTLAEKARLTAEMFNSIPGITCNTVQGAMYSFPRITIPEKAVAEAKARNETPDSFYAGHLLEETGICIVPGSGFGQRPGTYHFRMTILPPLDKMKSLFKLFRDFHTSFTKRYQ</sequence>
<evidence type="ECO:0000256" key="9">
    <source>
        <dbReference type="ARBA" id="ARBA00022990"/>
    </source>
</evidence>
<accession>A0A6F9DER6</accession>
<dbReference type="EC" id="2.6.1.2" evidence="12"/>
<evidence type="ECO:0000259" key="19">
    <source>
        <dbReference type="Pfam" id="PF00155"/>
    </source>
</evidence>
<evidence type="ECO:0000256" key="13">
    <source>
        <dbReference type="ARBA" id="ARBA00047412"/>
    </source>
</evidence>
<keyword evidence="5" id="KW-0597">Phosphoprotein</keyword>
<reference evidence="20" key="1">
    <citation type="submission" date="2020-04" db="EMBL/GenBank/DDBJ databases">
        <authorList>
            <person name="Neveu A P."/>
        </authorList>
    </citation>
    <scope>NUCLEOTIDE SEQUENCE</scope>
    <source>
        <tissue evidence="20">Whole embryo</tissue>
    </source>
</reference>
<dbReference type="GO" id="GO:0030170">
    <property type="term" value="F:pyridoxal phosphate binding"/>
    <property type="evidence" value="ECO:0007669"/>
    <property type="project" value="InterPro"/>
</dbReference>
<keyword evidence="4" id="KW-0963">Cytoplasm</keyword>
<evidence type="ECO:0000256" key="14">
    <source>
        <dbReference type="ARBA" id="ARBA00059280"/>
    </source>
</evidence>
<evidence type="ECO:0000256" key="16">
    <source>
        <dbReference type="ARBA" id="ARBA00076222"/>
    </source>
</evidence>
<evidence type="ECO:0000256" key="11">
    <source>
        <dbReference type="ARBA" id="ARBA00025785"/>
    </source>
</evidence>
<dbReference type="Pfam" id="PF00155">
    <property type="entry name" value="Aminotran_1_2"/>
    <property type="match status" value="1"/>
</dbReference>
<dbReference type="GO" id="GO:0042853">
    <property type="term" value="P:L-alanine catabolic process"/>
    <property type="evidence" value="ECO:0007669"/>
    <property type="project" value="UniProtKB-UniPathway"/>
</dbReference>
<evidence type="ECO:0000256" key="10">
    <source>
        <dbReference type="ARBA" id="ARBA00025708"/>
    </source>
</evidence>